<name>A0A9W8P613_9AGAR</name>
<feature type="chain" id="PRO_5040792296" evidence="1">
    <location>
        <begin position="20"/>
        <end position="192"/>
    </location>
</feature>
<feature type="signal peptide" evidence="1">
    <location>
        <begin position="1"/>
        <end position="19"/>
    </location>
</feature>
<gene>
    <name evidence="2" type="ORF">DFH05DRAFT_1480412</name>
</gene>
<sequence length="192" mass="20583">MHFSFASCFVFGLAYAAYASPLYVSCSHTMTTRYYGLTCVSILQGLDKPQSRSTSDAVVPPQGSDLVHSFDGTIVSTRASILDARPRDNNPEPKTTISVTFPTTGSRKSFQVQNAIKSAVKSLLNAAKSKLGIAGEIQVVFTNWFSSPKMIPTEAEFTFSAKACKGRCTGTAKGPGKGVIHDAKNDVIFQAD</sequence>
<evidence type="ECO:0000313" key="2">
    <source>
        <dbReference type="EMBL" id="KAJ3747562.1"/>
    </source>
</evidence>
<dbReference type="AlphaFoldDB" id="A0A9W8P613"/>
<organism evidence="2 3">
    <name type="scientific">Lentinula detonsa</name>
    <dbReference type="NCBI Taxonomy" id="2804962"/>
    <lineage>
        <taxon>Eukaryota</taxon>
        <taxon>Fungi</taxon>
        <taxon>Dikarya</taxon>
        <taxon>Basidiomycota</taxon>
        <taxon>Agaricomycotina</taxon>
        <taxon>Agaricomycetes</taxon>
        <taxon>Agaricomycetidae</taxon>
        <taxon>Agaricales</taxon>
        <taxon>Marasmiineae</taxon>
        <taxon>Omphalotaceae</taxon>
        <taxon>Lentinula</taxon>
    </lineage>
</organism>
<comment type="caution">
    <text evidence="2">The sequence shown here is derived from an EMBL/GenBank/DDBJ whole genome shotgun (WGS) entry which is preliminary data.</text>
</comment>
<reference evidence="2 3" key="1">
    <citation type="journal article" date="2023" name="Proc. Natl. Acad. Sci. U.S.A.">
        <title>A global phylogenomic analysis of the shiitake genus Lentinula.</title>
        <authorList>
            <person name="Sierra-Patev S."/>
            <person name="Min B."/>
            <person name="Naranjo-Ortiz M."/>
            <person name="Looney B."/>
            <person name="Konkel Z."/>
            <person name="Slot J.C."/>
            <person name="Sakamoto Y."/>
            <person name="Steenwyk J.L."/>
            <person name="Rokas A."/>
            <person name="Carro J."/>
            <person name="Camarero S."/>
            <person name="Ferreira P."/>
            <person name="Molpeceres G."/>
            <person name="Ruiz-Duenas F.J."/>
            <person name="Serrano A."/>
            <person name="Henrissat B."/>
            <person name="Drula E."/>
            <person name="Hughes K.W."/>
            <person name="Mata J.L."/>
            <person name="Ishikawa N.K."/>
            <person name="Vargas-Isla R."/>
            <person name="Ushijima S."/>
            <person name="Smith C.A."/>
            <person name="Donoghue J."/>
            <person name="Ahrendt S."/>
            <person name="Andreopoulos W."/>
            <person name="He G."/>
            <person name="LaButti K."/>
            <person name="Lipzen A."/>
            <person name="Ng V."/>
            <person name="Riley R."/>
            <person name="Sandor L."/>
            <person name="Barry K."/>
            <person name="Martinez A.T."/>
            <person name="Xiao Y."/>
            <person name="Gibbons J.G."/>
            <person name="Terashima K."/>
            <person name="Grigoriev I.V."/>
            <person name="Hibbett D."/>
        </authorList>
    </citation>
    <scope>NUCLEOTIDE SEQUENCE [LARGE SCALE GENOMIC DNA]</scope>
    <source>
        <strain evidence="2 3">TFB7810</strain>
    </source>
</reference>
<accession>A0A9W8P613</accession>
<protein>
    <submittedName>
        <fullName evidence="2">Uncharacterized protein</fullName>
    </submittedName>
</protein>
<keyword evidence="3" id="KW-1185">Reference proteome</keyword>
<proteinExistence type="predicted"/>
<keyword evidence="1" id="KW-0732">Signal</keyword>
<evidence type="ECO:0000256" key="1">
    <source>
        <dbReference type="SAM" id="SignalP"/>
    </source>
</evidence>
<evidence type="ECO:0000313" key="3">
    <source>
        <dbReference type="Proteomes" id="UP001142393"/>
    </source>
</evidence>
<dbReference type="Proteomes" id="UP001142393">
    <property type="component" value="Unassembled WGS sequence"/>
</dbReference>
<dbReference type="EMBL" id="JANVFU010000003">
    <property type="protein sequence ID" value="KAJ3747562.1"/>
    <property type="molecule type" value="Genomic_DNA"/>
</dbReference>